<dbReference type="InterPro" id="IPR025962">
    <property type="entry name" value="SdpI/YhfL"/>
</dbReference>
<dbReference type="RefSeq" id="WP_342025115.1">
    <property type="nucleotide sequence ID" value="NZ_CP151657.1"/>
</dbReference>
<keyword evidence="1" id="KW-0812">Transmembrane</keyword>
<feature type="transmembrane region" description="Helical" evidence="1">
    <location>
        <begin position="28"/>
        <end position="48"/>
    </location>
</feature>
<name>A0ABZ2ZZP9_9MICC</name>
<reference evidence="2 3" key="1">
    <citation type="submission" date="2024-04" db="EMBL/GenBank/DDBJ databases">
        <title>Arthrobacter sp. from Plains bison fecal sample.</title>
        <authorList>
            <person name="Ruzzini A."/>
        </authorList>
    </citation>
    <scope>NUCLEOTIDE SEQUENCE [LARGE SCALE GENOMIC DNA]</scope>
    <source>
        <strain evidence="2 3">EINP1</strain>
    </source>
</reference>
<organism evidence="2 3">
    <name type="scientific">Arthrobacter citreus</name>
    <dbReference type="NCBI Taxonomy" id="1670"/>
    <lineage>
        <taxon>Bacteria</taxon>
        <taxon>Bacillati</taxon>
        <taxon>Actinomycetota</taxon>
        <taxon>Actinomycetes</taxon>
        <taxon>Micrococcales</taxon>
        <taxon>Micrococcaceae</taxon>
        <taxon>Arthrobacter</taxon>
    </lineage>
</organism>
<feature type="transmembrane region" description="Helical" evidence="1">
    <location>
        <begin position="54"/>
        <end position="74"/>
    </location>
</feature>
<dbReference type="Proteomes" id="UP001448858">
    <property type="component" value="Chromosome"/>
</dbReference>
<proteinExistence type="predicted"/>
<keyword evidence="1" id="KW-1133">Transmembrane helix</keyword>
<gene>
    <name evidence="2" type="ORF">AAE021_08190</name>
</gene>
<dbReference type="EMBL" id="CP151657">
    <property type="protein sequence ID" value="WZP17519.1"/>
    <property type="molecule type" value="Genomic_DNA"/>
</dbReference>
<evidence type="ECO:0008006" key="4">
    <source>
        <dbReference type="Google" id="ProtNLM"/>
    </source>
</evidence>
<accession>A0ABZ2ZZP9</accession>
<keyword evidence="3" id="KW-1185">Reference proteome</keyword>
<protein>
    <recommendedName>
        <fullName evidence="4">SdpI family protein</fullName>
    </recommendedName>
</protein>
<sequence>MNSLIGIRVGYVQHSPEAWLAGHQAARWPTHAAAGIFAVCGILVLALSPSDETAGGLIIGGSLAGLAAITVAAVKANRAAKLAVVSGARRTA</sequence>
<dbReference type="Pfam" id="PF13630">
    <property type="entry name" value="SdpI"/>
    <property type="match status" value="1"/>
</dbReference>
<evidence type="ECO:0000313" key="3">
    <source>
        <dbReference type="Proteomes" id="UP001448858"/>
    </source>
</evidence>
<keyword evidence="1" id="KW-0472">Membrane</keyword>
<evidence type="ECO:0000313" key="2">
    <source>
        <dbReference type="EMBL" id="WZP17519.1"/>
    </source>
</evidence>
<evidence type="ECO:0000256" key="1">
    <source>
        <dbReference type="SAM" id="Phobius"/>
    </source>
</evidence>